<comment type="caution">
    <text evidence="2">The sequence shown here is derived from an EMBL/GenBank/DDBJ whole genome shotgun (WGS) entry which is preliminary data.</text>
</comment>
<keyword evidence="3" id="KW-1185">Reference proteome</keyword>
<evidence type="ECO:0000313" key="2">
    <source>
        <dbReference type="EMBL" id="MBH5322994.1"/>
    </source>
</evidence>
<evidence type="ECO:0000256" key="1">
    <source>
        <dbReference type="SAM" id="Phobius"/>
    </source>
</evidence>
<dbReference type="RefSeq" id="WP_197921712.1">
    <property type="nucleotide sequence ID" value="NZ_CAWPTA010000008.1"/>
</dbReference>
<feature type="transmembrane region" description="Helical" evidence="1">
    <location>
        <begin position="95"/>
        <end position="113"/>
    </location>
</feature>
<protein>
    <submittedName>
        <fullName evidence="2">DUF998 domain-containing protein</fullName>
    </submittedName>
</protein>
<evidence type="ECO:0000313" key="3">
    <source>
        <dbReference type="Proteomes" id="UP000602442"/>
    </source>
</evidence>
<feature type="transmembrane region" description="Helical" evidence="1">
    <location>
        <begin position="125"/>
        <end position="146"/>
    </location>
</feature>
<feature type="transmembrane region" description="Helical" evidence="1">
    <location>
        <begin position="158"/>
        <end position="177"/>
    </location>
</feature>
<feature type="transmembrane region" description="Helical" evidence="1">
    <location>
        <begin position="12"/>
        <end position="31"/>
    </location>
</feature>
<feature type="transmembrane region" description="Helical" evidence="1">
    <location>
        <begin position="64"/>
        <end position="83"/>
    </location>
</feature>
<dbReference type="InterPro" id="IPR009339">
    <property type="entry name" value="DUF998"/>
</dbReference>
<name>A0ABS0N5C8_9SPHN</name>
<reference evidence="2 3" key="1">
    <citation type="submission" date="2020-11" db="EMBL/GenBank/DDBJ databases">
        <title>Erythrobacter sediminis sp. nov., a marine bacterium from a tidal flat of Garorim Bay.</title>
        <authorList>
            <person name="Kim D."/>
            <person name="Yoo Y."/>
            <person name="Kim J.-J."/>
        </authorList>
    </citation>
    <scope>NUCLEOTIDE SEQUENCE [LARGE SCALE GENOMIC DNA]</scope>
    <source>
        <strain evidence="2 3">JGD-13</strain>
    </source>
</reference>
<sequence length="208" mass="22784">MQQTEADRRDDDLAKGLGLIGLLGCILVIIADLSGTLLSGHVGMIRDTISDSAAGGEYDWLVDAGLYAFAGSAILIAAGLWRWKADGWDWRLGQFTLFALAIVIALVAGYEAYNRPFGLPDIHRYLVYAIGALFPATIWLTSDGLADRRDWIKPAMRILAVVWIIAGPLLFVIPTSWDGLYERGLAVLMVGWFAVVAWLIYTRPGEAN</sequence>
<gene>
    <name evidence="2" type="ORF">I5L03_10410</name>
</gene>
<dbReference type="Proteomes" id="UP000602442">
    <property type="component" value="Unassembled WGS sequence"/>
</dbReference>
<dbReference type="Pfam" id="PF06197">
    <property type="entry name" value="DUF998"/>
    <property type="match status" value="1"/>
</dbReference>
<organism evidence="2 3">
    <name type="scientific">Aurantiacibacter sediminis</name>
    <dbReference type="NCBI Taxonomy" id="2793064"/>
    <lineage>
        <taxon>Bacteria</taxon>
        <taxon>Pseudomonadati</taxon>
        <taxon>Pseudomonadota</taxon>
        <taxon>Alphaproteobacteria</taxon>
        <taxon>Sphingomonadales</taxon>
        <taxon>Erythrobacteraceae</taxon>
        <taxon>Aurantiacibacter</taxon>
    </lineage>
</organism>
<keyword evidence="1" id="KW-1133">Transmembrane helix</keyword>
<keyword evidence="1" id="KW-0812">Transmembrane</keyword>
<proteinExistence type="predicted"/>
<dbReference type="EMBL" id="JAEANY010000003">
    <property type="protein sequence ID" value="MBH5322994.1"/>
    <property type="molecule type" value="Genomic_DNA"/>
</dbReference>
<feature type="transmembrane region" description="Helical" evidence="1">
    <location>
        <begin position="183"/>
        <end position="201"/>
    </location>
</feature>
<accession>A0ABS0N5C8</accession>
<keyword evidence="1" id="KW-0472">Membrane</keyword>